<evidence type="ECO:0000256" key="1">
    <source>
        <dbReference type="SAM" id="MobiDB-lite"/>
    </source>
</evidence>
<protein>
    <recommendedName>
        <fullName evidence="4">BED-type domain-containing protein</fullName>
    </recommendedName>
</protein>
<gene>
    <name evidence="2" type="ORF">PCANC_22523</name>
</gene>
<accession>A0A2N5S642</accession>
<dbReference type="AlphaFoldDB" id="A0A2N5S642"/>
<dbReference type="EMBL" id="PGCJ01001146">
    <property type="protein sequence ID" value="PLW08701.1"/>
    <property type="molecule type" value="Genomic_DNA"/>
</dbReference>
<proteinExistence type="predicted"/>
<reference evidence="2 3" key="1">
    <citation type="submission" date="2017-11" db="EMBL/GenBank/DDBJ databases">
        <title>De novo assembly and phasing of dikaryotic genomes from two isolates of Puccinia coronata f. sp. avenae, the causal agent of oat crown rust.</title>
        <authorList>
            <person name="Miller M.E."/>
            <person name="Zhang Y."/>
            <person name="Omidvar V."/>
            <person name="Sperschneider J."/>
            <person name="Schwessinger B."/>
            <person name="Raley C."/>
            <person name="Palmer J.M."/>
            <person name="Garnica D."/>
            <person name="Upadhyaya N."/>
            <person name="Rathjen J."/>
            <person name="Taylor J.M."/>
            <person name="Park R.F."/>
            <person name="Dodds P.N."/>
            <person name="Hirsch C.D."/>
            <person name="Kianian S.F."/>
            <person name="Figueroa M."/>
        </authorList>
    </citation>
    <scope>NUCLEOTIDE SEQUENCE [LARGE SCALE GENOMIC DNA]</scope>
    <source>
        <strain evidence="2">12NC29</strain>
    </source>
</reference>
<keyword evidence="3" id="KW-1185">Reference proteome</keyword>
<dbReference type="PANTHER" id="PTHR47501">
    <property type="entry name" value="TRANSPOSASE-RELATED"/>
    <property type="match status" value="1"/>
</dbReference>
<organism evidence="2 3">
    <name type="scientific">Puccinia coronata f. sp. avenae</name>
    <dbReference type="NCBI Taxonomy" id="200324"/>
    <lineage>
        <taxon>Eukaryota</taxon>
        <taxon>Fungi</taxon>
        <taxon>Dikarya</taxon>
        <taxon>Basidiomycota</taxon>
        <taxon>Pucciniomycotina</taxon>
        <taxon>Pucciniomycetes</taxon>
        <taxon>Pucciniales</taxon>
        <taxon>Pucciniaceae</taxon>
        <taxon>Puccinia</taxon>
    </lineage>
</organism>
<dbReference type="Proteomes" id="UP000235388">
    <property type="component" value="Unassembled WGS sequence"/>
</dbReference>
<evidence type="ECO:0008006" key="4">
    <source>
        <dbReference type="Google" id="ProtNLM"/>
    </source>
</evidence>
<evidence type="ECO:0000313" key="3">
    <source>
        <dbReference type="Proteomes" id="UP000235388"/>
    </source>
</evidence>
<feature type="region of interest" description="Disordered" evidence="1">
    <location>
        <begin position="23"/>
        <end position="58"/>
    </location>
</feature>
<sequence length="233" mass="26099">MPLNLFGFKVKKLCALKFTAASSANEDGQPKQSGFSQQSKSDSPKTRKTRQSEEDGDPVKDFFHKPFWKEGDAEGKALNYCCKWCSKVYWAHGSSLANLKTHCDGLTQISKNNKGFLKRAQAIAIGANLPLTVAQNLSKDVSNQLEKGQTSISKFVHKVSTFNNRILNQLLVIWQIRQALPWKQIEDLYLVAALKFCNSLANPFSQTWSANEAKRLHSSLKGQVYNDISNSKL</sequence>
<feature type="compositionally biased region" description="Basic and acidic residues" evidence="1">
    <location>
        <begin position="42"/>
        <end position="58"/>
    </location>
</feature>
<name>A0A2N5S642_9BASI</name>
<comment type="caution">
    <text evidence="2">The sequence shown here is derived from an EMBL/GenBank/DDBJ whole genome shotgun (WGS) entry which is preliminary data.</text>
</comment>
<dbReference type="PANTHER" id="PTHR47501:SF5">
    <property type="entry name" value="HAT C-TERMINAL DIMERISATION DOMAIN-CONTAINING PROTEIN"/>
    <property type="match status" value="1"/>
</dbReference>
<feature type="compositionally biased region" description="Polar residues" evidence="1">
    <location>
        <begin position="23"/>
        <end position="41"/>
    </location>
</feature>
<evidence type="ECO:0000313" key="2">
    <source>
        <dbReference type="EMBL" id="PLW08701.1"/>
    </source>
</evidence>